<feature type="transmembrane region" description="Helical" evidence="7">
    <location>
        <begin position="293"/>
        <end position="312"/>
    </location>
</feature>
<reference evidence="10 11" key="3">
    <citation type="submission" date="2020-08" db="EMBL/GenBank/DDBJ databases">
        <title>Genomic Encyclopedia of Type Strains, Phase IV (KMG-IV): sequencing the most valuable type-strain genomes for metagenomic binning, comparative biology and taxonomic classification.</title>
        <authorList>
            <person name="Goeker M."/>
        </authorList>
    </citation>
    <scope>NUCLEOTIDE SEQUENCE [LARGE SCALE GENOMIC DNA]</scope>
    <source>
        <strain evidence="10 11">DSM 24105</strain>
    </source>
</reference>
<keyword evidence="6 7" id="KW-0472">Membrane</keyword>
<dbReference type="Pfam" id="PF05977">
    <property type="entry name" value="MFS_3"/>
    <property type="match status" value="1"/>
</dbReference>
<evidence type="ECO:0000313" key="9">
    <source>
        <dbReference type="EMBL" id="GLS43355.1"/>
    </source>
</evidence>
<evidence type="ECO:0000256" key="5">
    <source>
        <dbReference type="ARBA" id="ARBA00022989"/>
    </source>
</evidence>
<dbReference type="InterPro" id="IPR036259">
    <property type="entry name" value="MFS_trans_sf"/>
</dbReference>
<dbReference type="EMBL" id="BSPG01000004">
    <property type="protein sequence ID" value="GLS43355.1"/>
    <property type="molecule type" value="Genomic_DNA"/>
</dbReference>
<evidence type="ECO:0000256" key="3">
    <source>
        <dbReference type="ARBA" id="ARBA00022475"/>
    </source>
</evidence>
<reference evidence="9" key="1">
    <citation type="journal article" date="2014" name="Int. J. Syst. Evol. Microbiol.">
        <title>Complete genome of a new Firmicutes species belonging to the dominant human colonic microbiota ('Ruminococcus bicirculans') reveals two chromosomes and a selective capacity to utilize plant glucans.</title>
        <authorList>
            <consortium name="NISC Comparative Sequencing Program"/>
            <person name="Wegmann U."/>
            <person name="Louis P."/>
            <person name="Goesmann A."/>
            <person name="Henrissat B."/>
            <person name="Duncan S.H."/>
            <person name="Flint H.J."/>
        </authorList>
    </citation>
    <scope>NUCLEOTIDE SEQUENCE</scope>
    <source>
        <strain evidence="9">NBRC 107710</strain>
    </source>
</reference>
<accession>A0A7W6AES5</accession>
<sequence>MNAVAPVPATGTFRSLRIHNFRLWATGALVSNIGTGMQRTAQDWLVLTQLTDHNATAVGIVTGLQFAPQVLLLPWTGAAADQLDRRKLLLATQAMLALLALVLGLLTVTGVVQTWHVCLLALLLGCTSAFDIPARQTFVAELVGETDLANAVALNSAMFHGAQLVGPAAAGLLVGVIGTGAVFLINAASYVAPIIALARLRRGTLHHSERAARRRGSMREGLRYVAGRPDLLAVLGMLFLIGTFGLNFPIFISTMSVKMFHADASAFGLLASSMAAGSVVGSLLAARRERPRMDFLVSGAALFGVGLGLAALTPNYVLFGIALVLVGLAFQTFITSANGAIQLGTEPAMRGRVMAILIAITLGGTPIGAPLVGWVADHLGPRWALAVGAAAGLLAALVGLRQMSSRRPERSSAAS</sequence>
<keyword evidence="5 7" id="KW-1133">Transmembrane helix</keyword>
<feature type="transmembrane region" description="Helical" evidence="7">
    <location>
        <begin position="318"/>
        <end position="341"/>
    </location>
</feature>
<dbReference type="AlphaFoldDB" id="A0A7W6AES5"/>
<evidence type="ECO:0000256" key="4">
    <source>
        <dbReference type="ARBA" id="ARBA00022692"/>
    </source>
</evidence>
<dbReference type="InterPro" id="IPR020846">
    <property type="entry name" value="MFS_dom"/>
</dbReference>
<dbReference type="PANTHER" id="PTHR23513">
    <property type="entry name" value="INTEGRAL MEMBRANE EFFLUX PROTEIN-RELATED"/>
    <property type="match status" value="1"/>
</dbReference>
<comment type="subcellular location">
    <subcellularLocation>
        <location evidence="1">Cell membrane</location>
        <topology evidence="1">Multi-pass membrane protein</topology>
    </subcellularLocation>
</comment>
<comment type="caution">
    <text evidence="10">The sequence shown here is derived from an EMBL/GenBank/DDBJ whole genome shotgun (WGS) entry which is preliminary data.</text>
</comment>
<name>A0A7W6AES5_9HYPH</name>
<dbReference type="SUPFAM" id="SSF103473">
    <property type="entry name" value="MFS general substrate transporter"/>
    <property type="match status" value="1"/>
</dbReference>
<keyword evidence="3" id="KW-1003">Cell membrane</keyword>
<evidence type="ECO:0000259" key="8">
    <source>
        <dbReference type="PROSITE" id="PS50850"/>
    </source>
</evidence>
<feature type="domain" description="Major facilitator superfamily (MFS) profile" evidence="8">
    <location>
        <begin position="222"/>
        <end position="415"/>
    </location>
</feature>
<evidence type="ECO:0000256" key="7">
    <source>
        <dbReference type="SAM" id="Phobius"/>
    </source>
</evidence>
<feature type="transmembrane region" description="Helical" evidence="7">
    <location>
        <begin position="264"/>
        <end position="286"/>
    </location>
</feature>
<evidence type="ECO:0000313" key="12">
    <source>
        <dbReference type="Proteomes" id="UP001156881"/>
    </source>
</evidence>
<dbReference type="Gene3D" id="1.20.1250.20">
    <property type="entry name" value="MFS general substrate transporter like domains"/>
    <property type="match status" value="1"/>
</dbReference>
<dbReference type="Proteomes" id="UP001156881">
    <property type="component" value="Unassembled WGS sequence"/>
</dbReference>
<dbReference type="CDD" id="cd06173">
    <property type="entry name" value="MFS_MefA_like"/>
    <property type="match status" value="1"/>
</dbReference>
<evidence type="ECO:0000313" key="10">
    <source>
        <dbReference type="EMBL" id="MBB3901973.1"/>
    </source>
</evidence>
<dbReference type="GO" id="GO:0005886">
    <property type="term" value="C:plasma membrane"/>
    <property type="evidence" value="ECO:0007669"/>
    <property type="project" value="UniProtKB-SubCell"/>
</dbReference>
<dbReference type="Proteomes" id="UP000517759">
    <property type="component" value="Unassembled WGS sequence"/>
</dbReference>
<reference evidence="9" key="4">
    <citation type="submission" date="2023-01" db="EMBL/GenBank/DDBJ databases">
        <title>Draft genome sequence of Methylobacterium brachythecii strain NBRC 107710.</title>
        <authorList>
            <person name="Sun Q."/>
            <person name="Mori K."/>
        </authorList>
    </citation>
    <scope>NUCLEOTIDE SEQUENCE</scope>
    <source>
        <strain evidence="9">NBRC 107710</strain>
    </source>
</reference>
<keyword evidence="2" id="KW-0813">Transport</keyword>
<dbReference type="GO" id="GO:0022857">
    <property type="term" value="F:transmembrane transporter activity"/>
    <property type="evidence" value="ECO:0007669"/>
    <property type="project" value="InterPro"/>
</dbReference>
<evidence type="ECO:0000256" key="1">
    <source>
        <dbReference type="ARBA" id="ARBA00004651"/>
    </source>
</evidence>
<dbReference type="RefSeq" id="WP_284211073.1">
    <property type="nucleotide sequence ID" value="NZ_BSPG01000004.1"/>
</dbReference>
<gene>
    <name evidence="9" type="ORF">GCM10007884_13400</name>
    <name evidence="10" type="ORF">GGR33_001459</name>
</gene>
<dbReference type="PANTHER" id="PTHR23513:SF11">
    <property type="entry name" value="STAPHYLOFERRIN A TRANSPORTER"/>
    <property type="match status" value="1"/>
</dbReference>
<feature type="transmembrane region" description="Helical" evidence="7">
    <location>
        <begin position="94"/>
        <end position="115"/>
    </location>
</feature>
<feature type="transmembrane region" description="Helical" evidence="7">
    <location>
        <begin position="168"/>
        <end position="192"/>
    </location>
</feature>
<feature type="transmembrane region" description="Helical" evidence="7">
    <location>
        <begin position="382"/>
        <end position="400"/>
    </location>
</feature>
<evidence type="ECO:0000256" key="6">
    <source>
        <dbReference type="ARBA" id="ARBA00023136"/>
    </source>
</evidence>
<protein>
    <submittedName>
        <fullName evidence="10">MFS family permease</fullName>
    </submittedName>
    <submittedName>
        <fullName evidence="9">MFS transporter</fullName>
    </submittedName>
</protein>
<organism evidence="10 11">
    <name type="scientific">Methylobacterium brachythecii</name>
    <dbReference type="NCBI Taxonomy" id="1176177"/>
    <lineage>
        <taxon>Bacteria</taxon>
        <taxon>Pseudomonadati</taxon>
        <taxon>Pseudomonadota</taxon>
        <taxon>Alphaproteobacteria</taxon>
        <taxon>Hyphomicrobiales</taxon>
        <taxon>Methylobacteriaceae</taxon>
        <taxon>Methylobacterium</taxon>
    </lineage>
</organism>
<keyword evidence="4 7" id="KW-0812">Transmembrane</keyword>
<evidence type="ECO:0000256" key="2">
    <source>
        <dbReference type="ARBA" id="ARBA00022448"/>
    </source>
</evidence>
<feature type="transmembrane region" description="Helical" evidence="7">
    <location>
        <begin position="353"/>
        <end position="376"/>
    </location>
</feature>
<keyword evidence="12" id="KW-1185">Reference proteome</keyword>
<feature type="transmembrane region" description="Helical" evidence="7">
    <location>
        <begin position="231"/>
        <end position="252"/>
    </location>
</feature>
<proteinExistence type="predicted"/>
<dbReference type="EMBL" id="JACIDN010000002">
    <property type="protein sequence ID" value="MBB3901973.1"/>
    <property type="molecule type" value="Genomic_DNA"/>
</dbReference>
<evidence type="ECO:0000313" key="11">
    <source>
        <dbReference type="Proteomes" id="UP000517759"/>
    </source>
</evidence>
<reference evidence="12" key="2">
    <citation type="journal article" date="2019" name="Int. J. Syst. Evol. Microbiol.">
        <title>The Global Catalogue of Microorganisms (GCM) 10K type strain sequencing project: providing services to taxonomists for standard genome sequencing and annotation.</title>
        <authorList>
            <consortium name="The Broad Institute Genomics Platform"/>
            <consortium name="The Broad Institute Genome Sequencing Center for Infectious Disease"/>
            <person name="Wu L."/>
            <person name="Ma J."/>
        </authorList>
    </citation>
    <scope>NUCLEOTIDE SEQUENCE [LARGE SCALE GENOMIC DNA]</scope>
    <source>
        <strain evidence="12">NBRC 107710</strain>
    </source>
</reference>
<dbReference type="InterPro" id="IPR010290">
    <property type="entry name" value="TM_effector"/>
</dbReference>
<dbReference type="PROSITE" id="PS50850">
    <property type="entry name" value="MFS"/>
    <property type="match status" value="1"/>
</dbReference>